<protein>
    <submittedName>
        <fullName evidence="1">Uncharacterized protein</fullName>
    </submittedName>
</protein>
<reference evidence="1 2" key="1">
    <citation type="journal article" date="2020" name="ISME J.">
        <title>Comparative genomics reveals insights into cyanobacterial evolution and habitat adaptation.</title>
        <authorList>
            <person name="Chen M.Y."/>
            <person name="Teng W.K."/>
            <person name="Zhao L."/>
            <person name="Hu C.X."/>
            <person name="Zhou Y.K."/>
            <person name="Han B.P."/>
            <person name="Song L.R."/>
            <person name="Shu W.S."/>
        </authorList>
    </citation>
    <scope>NUCLEOTIDE SEQUENCE [LARGE SCALE GENOMIC DNA]</scope>
    <source>
        <strain evidence="1 2">FACHB-119</strain>
    </source>
</reference>
<comment type="caution">
    <text evidence="1">The sequence shown here is derived from an EMBL/GenBank/DDBJ whole genome shotgun (WGS) entry which is preliminary data.</text>
</comment>
<gene>
    <name evidence="1" type="ORF">H6G83_22915</name>
</gene>
<name>A0ABR8D9W3_9NOST</name>
<sequence length="54" mass="5344">MSIVLYSCGVLPLAGLEFGKSLMSFTGWVGVTGDVLGCGCGATRGAGATRGYGV</sequence>
<organism evidence="1 2">
    <name type="scientific">Anabaena azotica FACHB-119</name>
    <dbReference type="NCBI Taxonomy" id="947527"/>
    <lineage>
        <taxon>Bacteria</taxon>
        <taxon>Bacillati</taxon>
        <taxon>Cyanobacteriota</taxon>
        <taxon>Cyanophyceae</taxon>
        <taxon>Nostocales</taxon>
        <taxon>Nostocaceae</taxon>
        <taxon>Anabaena</taxon>
        <taxon>Anabaena azotica</taxon>
    </lineage>
</organism>
<dbReference type="EMBL" id="JACJSG010000035">
    <property type="protein sequence ID" value="MBD2503419.1"/>
    <property type="molecule type" value="Genomic_DNA"/>
</dbReference>
<evidence type="ECO:0000313" key="2">
    <source>
        <dbReference type="Proteomes" id="UP000661112"/>
    </source>
</evidence>
<dbReference type="RefSeq" id="WP_190476279.1">
    <property type="nucleotide sequence ID" value="NZ_JACJSG010000035.1"/>
</dbReference>
<proteinExistence type="predicted"/>
<dbReference type="Proteomes" id="UP000661112">
    <property type="component" value="Unassembled WGS sequence"/>
</dbReference>
<evidence type="ECO:0000313" key="1">
    <source>
        <dbReference type="EMBL" id="MBD2503419.1"/>
    </source>
</evidence>
<accession>A0ABR8D9W3</accession>
<keyword evidence="2" id="KW-1185">Reference proteome</keyword>